<dbReference type="InterPro" id="IPR008513">
    <property type="entry name" value="tRNA(Met)_cyd_acetate_ligase"/>
</dbReference>
<keyword evidence="4" id="KW-0963">Cytoplasm</keyword>
<dbReference type="Proteomes" id="UP001597199">
    <property type="component" value="Unassembled WGS sequence"/>
</dbReference>
<keyword evidence="3 4" id="KW-0694">RNA-binding</keyword>
<keyword evidence="1 4" id="KW-0436">Ligase</keyword>
<dbReference type="Pfam" id="PF05636">
    <property type="entry name" value="HIGH_NTase1"/>
    <property type="match status" value="1"/>
</dbReference>
<evidence type="ECO:0000256" key="3">
    <source>
        <dbReference type="ARBA" id="ARBA00022884"/>
    </source>
</evidence>
<dbReference type="PANTHER" id="PTHR37825:SF1">
    <property type="entry name" value="TRNA(MET) CYTIDINE ACETATE LIGASE"/>
    <property type="match status" value="1"/>
</dbReference>
<accession>A0ABW4BI87</accession>
<evidence type="ECO:0000256" key="4">
    <source>
        <dbReference type="HAMAP-Rule" id="MF_01539"/>
    </source>
</evidence>
<organism evidence="5 6">
    <name type="scientific">Lacticaseibacillus suilingensis</name>
    <dbReference type="NCBI Taxonomy" id="2799577"/>
    <lineage>
        <taxon>Bacteria</taxon>
        <taxon>Bacillati</taxon>
        <taxon>Bacillota</taxon>
        <taxon>Bacilli</taxon>
        <taxon>Lactobacillales</taxon>
        <taxon>Lactobacillaceae</taxon>
        <taxon>Lacticaseibacillus</taxon>
    </lineage>
</organism>
<dbReference type="RefSeq" id="WP_204118084.1">
    <property type="nucleotide sequence ID" value="NZ_BOLV01000002.1"/>
</dbReference>
<dbReference type="EC" id="6.3.4.-" evidence="4"/>
<protein>
    <recommendedName>
        <fullName evidence="4">tRNA(Met) cytidine acetate ligase</fullName>
        <ecNumber evidence="4">6.3.4.-</ecNumber>
    </recommendedName>
</protein>
<dbReference type="Gene3D" id="3.40.50.620">
    <property type="entry name" value="HUPs"/>
    <property type="match status" value="1"/>
</dbReference>
<reference evidence="6" key="1">
    <citation type="journal article" date="2019" name="Int. J. Syst. Evol. Microbiol.">
        <title>The Global Catalogue of Microorganisms (GCM) 10K type strain sequencing project: providing services to taxonomists for standard genome sequencing and annotation.</title>
        <authorList>
            <consortium name="The Broad Institute Genomics Platform"/>
            <consortium name="The Broad Institute Genome Sequencing Center for Infectious Disease"/>
            <person name="Wu L."/>
            <person name="Ma J."/>
        </authorList>
    </citation>
    <scope>NUCLEOTIDE SEQUENCE [LARGE SCALE GENOMIC DNA]</scope>
    <source>
        <strain evidence="6">CCM 9110</strain>
    </source>
</reference>
<keyword evidence="4" id="KW-0820">tRNA-binding</keyword>
<keyword evidence="4" id="KW-0547">Nucleotide-binding</keyword>
<feature type="binding site" evidence="4">
    <location>
        <position position="178"/>
    </location>
    <ligand>
        <name>ATP</name>
        <dbReference type="ChEBI" id="CHEBI:30616"/>
    </ligand>
</feature>
<dbReference type="NCBIfam" id="TIGR00125">
    <property type="entry name" value="cyt_tran_rel"/>
    <property type="match status" value="1"/>
</dbReference>
<dbReference type="HAMAP" id="MF_01539">
    <property type="entry name" value="TmcAL"/>
    <property type="match status" value="1"/>
</dbReference>
<keyword evidence="4" id="KW-0067">ATP-binding</keyword>
<name>A0ABW4BI87_9LACO</name>
<comment type="similarity">
    <text evidence="4">Belongs to the TmcAL family.</text>
</comment>
<feature type="binding site" evidence="4">
    <location>
        <position position="101"/>
    </location>
    <ligand>
        <name>ATP</name>
        <dbReference type="ChEBI" id="CHEBI:30616"/>
    </ligand>
</feature>
<proteinExistence type="inferred from homology"/>
<sequence length="378" mass="40736">MRAVGMIAEFNPLHNGHVYALHQARQLGQADVVVVVMSGNYVQRGEPALIDKWTRAEAALVSGADVVVELPTTDAVQAADGFAAGAVALLTALGVDQLAFGSEAPEIDYLGLAQAVAAAPPSKNLFQDFTETYATQLNHYYQQTAGVSLTAPNLLLGLSYAQAALAQPQPMKLLAFARQGAGHDAAQAQGNFASGSAIRRRVAAGDSVAALVPPAMASGLAKRLQTWDDLFPLLRYRLQTADLAALRQVYTMSEGLEYRLTQQLAGAKDFAGYMAQIKSKRYTFARMRRLCLYVTLNLTRAVMADATAHRYLHVLGFTPAGRAYLNAVKKEVSLPLITKVAADMIAPGGMMYAQQRADNLYETLVGTRQNYGRIPLMK</sequence>
<evidence type="ECO:0000256" key="2">
    <source>
        <dbReference type="ARBA" id="ARBA00022694"/>
    </source>
</evidence>
<dbReference type="EMBL" id="JBHTOA010000031">
    <property type="protein sequence ID" value="MFD1399263.1"/>
    <property type="molecule type" value="Genomic_DNA"/>
</dbReference>
<dbReference type="InterPro" id="IPR014729">
    <property type="entry name" value="Rossmann-like_a/b/a_fold"/>
</dbReference>
<gene>
    <name evidence="4" type="primary">tmcAL</name>
    <name evidence="5" type="ORF">ACFQ41_08060</name>
</gene>
<feature type="binding site" evidence="4">
    <location>
        <begin position="7"/>
        <end position="20"/>
    </location>
    <ligand>
        <name>ATP</name>
        <dbReference type="ChEBI" id="CHEBI:30616"/>
    </ligand>
</feature>
<dbReference type="SUPFAM" id="SSF52374">
    <property type="entry name" value="Nucleotidylyl transferase"/>
    <property type="match status" value="1"/>
</dbReference>
<evidence type="ECO:0000313" key="5">
    <source>
        <dbReference type="EMBL" id="MFD1399263.1"/>
    </source>
</evidence>
<feature type="binding site" evidence="4">
    <location>
        <position position="153"/>
    </location>
    <ligand>
        <name>ATP</name>
        <dbReference type="ChEBI" id="CHEBI:30616"/>
    </ligand>
</feature>
<comment type="function">
    <text evidence="4">Catalyzes the formation of N(4)-acetylcytidine (ac(4)C) at the wobble position of elongator tRNA(Met), using acetate and ATP as substrates. First activates an acetate ion to form acetyladenylate (Ac-AMP) and then transfers the acetyl group to tRNA to form ac(4)C34.</text>
</comment>
<evidence type="ECO:0000313" key="6">
    <source>
        <dbReference type="Proteomes" id="UP001597199"/>
    </source>
</evidence>
<dbReference type="NCBIfam" id="NF010191">
    <property type="entry name" value="PRK13670.1"/>
    <property type="match status" value="1"/>
</dbReference>
<keyword evidence="6" id="KW-1185">Reference proteome</keyword>
<comment type="catalytic activity">
    <reaction evidence="4">
        <text>cytidine(34) in elongator tRNA(Met) + acetate + ATP = N(4)-acetylcytidine(34) in elongator tRNA(Met) + AMP + diphosphate</text>
        <dbReference type="Rhea" id="RHEA:58144"/>
        <dbReference type="Rhea" id="RHEA-COMP:10693"/>
        <dbReference type="Rhea" id="RHEA-COMP:10694"/>
        <dbReference type="ChEBI" id="CHEBI:30089"/>
        <dbReference type="ChEBI" id="CHEBI:30616"/>
        <dbReference type="ChEBI" id="CHEBI:33019"/>
        <dbReference type="ChEBI" id="CHEBI:74900"/>
        <dbReference type="ChEBI" id="CHEBI:82748"/>
        <dbReference type="ChEBI" id="CHEBI:456215"/>
    </reaction>
</comment>
<evidence type="ECO:0000256" key="1">
    <source>
        <dbReference type="ARBA" id="ARBA00022598"/>
    </source>
</evidence>
<comment type="caution">
    <text evidence="4">Lacks conserved residue(s) required for the propagation of feature annotation.</text>
</comment>
<comment type="caution">
    <text evidence="5">The sequence shown here is derived from an EMBL/GenBank/DDBJ whole genome shotgun (WGS) entry which is preliminary data.</text>
</comment>
<dbReference type="PANTHER" id="PTHR37825">
    <property type="entry name" value="TRNA(MET) CYTIDINE ACETATE LIGASE"/>
    <property type="match status" value="1"/>
</dbReference>
<comment type="subcellular location">
    <subcellularLocation>
        <location evidence="4">Cytoplasm</location>
    </subcellularLocation>
</comment>
<dbReference type="InterPro" id="IPR004821">
    <property type="entry name" value="Cyt_trans-like"/>
</dbReference>
<keyword evidence="2 4" id="KW-0819">tRNA processing</keyword>